<dbReference type="Gene3D" id="2.60.210.10">
    <property type="entry name" value="Apoptosis, Tumor Necrosis Factor Receptor Associated Protein 2, Chain A"/>
    <property type="match status" value="1"/>
</dbReference>
<dbReference type="EMBL" id="JBBPBN010000017">
    <property type="protein sequence ID" value="KAK9019666.1"/>
    <property type="molecule type" value="Genomic_DNA"/>
</dbReference>
<organism evidence="2 3">
    <name type="scientific">Hibiscus sabdariffa</name>
    <name type="common">roselle</name>
    <dbReference type="NCBI Taxonomy" id="183260"/>
    <lineage>
        <taxon>Eukaryota</taxon>
        <taxon>Viridiplantae</taxon>
        <taxon>Streptophyta</taxon>
        <taxon>Embryophyta</taxon>
        <taxon>Tracheophyta</taxon>
        <taxon>Spermatophyta</taxon>
        <taxon>Magnoliopsida</taxon>
        <taxon>eudicotyledons</taxon>
        <taxon>Gunneridae</taxon>
        <taxon>Pentapetalae</taxon>
        <taxon>rosids</taxon>
        <taxon>malvids</taxon>
        <taxon>Malvales</taxon>
        <taxon>Malvaceae</taxon>
        <taxon>Malvoideae</taxon>
        <taxon>Hibiscus</taxon>
    </lineage>
</organism>
<dbReference type="InterPro" id="IPR002083">
    <property type="entry name" value="MATH/TRAF_dom"/>
</dbReference>
<dbReference type="CDD" id="cd00121">
    <property type="entry name" value="MATH"/>
    <property type="match status" value="1"/>
</dbReference>
<feature type="domain" description="MATH" evidence="1">
    <location>
        <begin position="76"/>
        <end position="221"/>
    </location>
</feature>
<dbReference type="SUPFAM" id="SSF49599">
    <property type="entry name" value="TRAF domain-like"/>
    <property type="match status" value="1"/>
</dbReference>
<name>A0ABR2S330_9ROSI</name>
<gene>
    <name evidence="2" type="ORF">V6N11_054178</name>
</gene>
<dbReference type="InterPro" id="IPR035441">
    <property type="entry name" value="TFIIS/LEDGF_dom_sf"/>
</dbReference>
<dbReference type="PANTHER" id="PTHR47350:SF2">
    <property type="entry name" value="PROTEIN IWS1 HOMOLOG"/>
    <property type="match status" value="1"/>
</dbReference>
<evidence type="ECO:0000259" key="1">
    <source>
        <dbReference type="PROSITE" id="PS50144"/>
    </source>
</evidence>
<comment type="caution">
    <text evidence="2">The sequence shown here is derived from an EMBL/GenBank/DDBJ whole genome shotgun (WGS) entry which is preliminary data.</text>
</comment>
<sequence length="360" mass="39803">MALMVVAAEQDIELNGQNKPTIKRIMMLPLLTDILSKKHLEQEFLDSGVLSLFKNWLESPNGSLPNATIRASILNILTHILPVDISSEDPREQLKRSKLVNSKSGSNLPKVIWRVESLNSKSQSEDGDGEIAKGNKVGHLSIFLTVADSATLPSGWTRFAHYGFALIDQTDCGNSIAGVLMHEFNAMDSSWGYPSFLALSELEDPERGYRVNDACLVEAYISTDMTDGLTSHELMLETDLDKHETKEADGVTVKAATDNQTTMKTQQAIEPEEPTEEAMNTFFSSLDSELLSSKIVVSQEKTKEALPKLIGEALDMTPESLKELADRAAKAVQEKSFISAKESIKLTIIRNLDRNATRYK</sequence>
<dbReference type="PANTHER" id="PTHR47350">
    <property type="entry name" value="PROTEIN IWS1 HOMOLOG 1"/>
    <property type="match status" value="1"/>
</dbReference>
<protein>
    <recommendedName>
        <fullName evidence="1">MATH domain-containing protein</fullName>
    </recommendedName>
</protein>
<accession>A0ABR2S330</accession>
<dbReference type="Proteomes" id="UP001396334">
    <property type="component" value="Unassembled WGS sequence"/>
</dbReference>
<dbReference type="InterPro" id="IPR044204">
    <property type="entry name" value="IWS1/2"/>
</dbReference>
<reference evidence="2 3" key="1">
    <citation type="journal article" date="2024" name="G3 (Bethesda)">
        <title>Genome assembly of Hibiscus sabdariffa L. provides insights into metabolisms of medicinal natural products.</title>
        <authorList>
            <person name="Kim T."/>
        </authorList>
    </citation>
    <scope>NUCLEOTIDE SEQUENCE [LARGE SCALE GENOMIC DNA]</scope>
    <source>
        <strain evidence="2">TK-2024</strain>
        <tissue evidence="2">Old leaves</tissue>
    </source>
</reference>
<dbReference type="Gene3D" id="1.20.930.10">
    <property type="entry name" value="Conserved domain common to transcription factors TFIIS, elongin A, CRSP70"/>
    <property type="match status" value="1"/>
</dbReference>
<dbReference type="Pfam" id="PF22486">
    <property type="entry name" value="MATH_2"/>
    <property type="match status" value="1"/>
</dbReference>
<evidence type="ECO:0000313" key="3">
    <source>
        <dbReference type="Proteomes" id="UP001396334"/>
    </source>
</evidence>
<keyword evidence="3" id="KW-1185">Reference proteome</keyword>
<dbReference type="PROSITE" id="PS50144">
    <property type="entry name" value="MATH"/>
    <property type="match status" value="1"/>
</dbReference>
<evidence type="ECO:0000313" key="2">
    <source>
        <dbReference type="EMBL" id="KAK9019666.1"/>
    </source>
</evidence>
<dbReference type="InterPro" id="IPR008974">
    <property type="entry name" value="TRAF-like"/>
</dbReference>
<proteinExistence type="predicted"/>